<accession>A0A1R3IYE4</accession>
<comment type="caution">
    <text evidence="1">The sequence shown here is derived from an EMBL/GenBank/DDBJ whole genome shotgun (WGS) entry which is preliminary data.</text>
</comment>
<sequence>SLVQSSLWRWLRRREAERERGKS</sequence>
<proteinExistence type="predicted"/>
<feature type="non-terminal residue" evidence="1">
    <location>
        <position position="1"/>
    </location>
</feature>
<gene>
    <name evidence="1" type="ORF">CCACVL1_08929</name>
</gene>
<evidence type="ECO:0000313" key="1">
    <source>
        <dbReference type="EMBL" id="OMO87596.1"/>
    </source>
</evidence>
<name>A0A1R3IYE4_COCAP</name>
<keyword evidence="2" id="KW-1185">Reference proteome</keyword>
<evidence type="ECO:0000313" key="2">
    <source>
        <dbReference type="Proteomes" id="UP000188268"/>
    </source>
</evidence>
<dbReference type="Gramene" id="OMO87596">
    <property type="protein sequence ID" value="OMO87596"/>
    <property type="gene ID" value="CCACVL1_08929"/>
</dbReference>
<dbReference type="AlphaFoldDB" id="A0A1R3IYE4"/>
<organism evidence="1 2">
    <name type="scientific">Corchorus capsularis</name>
    <name type="common">Jute</name>
    <dbReference type="NCBI Taxonomy" id="210143"/>
    <lineage>
        <taxon>Eukaryota</taxon>
        <taxon>Viridiplantae</taxon>
        <taxon>Streptophyta</taxon>
        <taxon>Embryophyta</taxon>
        <taxon>Tracheophyta</taxon>
        <taxon>Spermatophyta</taxon>
        <taxon>Magnoliopsida</taxon>
        <taxon>eudicotyledons</taxon>
        <taxon>Gunneridae</taxon>
        <taxon>Pentapetalae</taxon>
        <taxon>rosids</taxon>
        <taxon>malvids</taxon>
        <taxon>Malvales</taxon>
        <taxon>Malvaceae</taxon>
        <taxon>Grewioideae</taxon>
        <taxon>Apeibeae</taxon>
        <taxon>Corchorus</taxon>
    </lineage>
</organism>
<dbReference type="EMBL" id="AWWV01009197">
    <property type="protein sequence ID" value="OMO87596.1"/>
    <property type="molecule type" value="Genomic_DNA"/>
</dbReference>
<reference evidence="1 2" key="1">
    <citation type="submission" date="2013-09" db="EMBL/GenBank/DDBJ databases">
        <title>Corchorus capsularis genome sequencing.</title>
        <authorList>
            <person name="Alam M."/>
            <person name="Haque M.S."/>
            <person name="Islam M.S."/>
            <person name="Emdad E.M."/>
            <person name="Islam M.M."/>
            <person name="Ahmed B."/>
            <person name="Halim A."/>
            <person name="Hossen Q.M.M."/>
            <person name="Hossain M.Z."/>
            <person name="Ahmed R."/>
            <person name="Khan M.M."/>
            <person name="Islam R."/>
            <person name="Rashid M.M."/>
            <person name="Khan S.A."/>
            <person name="Rahman M.S."/>
            <person name="Alam M."/>
        </authorList>
    </citation>
    <scope>NUCLEOTIDE SEQUENCE [LARGE SCALE GENOMIC DNA]</scope>
    <source>
        <strain evidence="2">cv. CVL-1</strain>
        <tissue evidence="1">Whole seedling</tissue>
    </source>
</reference>
<protein>
    <submittedName>
        <fullName evidence="1">Uncharacterized protein</fullName>
    </submittedName>
</protein>
<dbReference type="Proteomes" id="UP000188268">
    <property type="component" value="Unassembled WGS sequence"/>
</dbReference>